<dbReference type="PANTHER" id="PTHR46558:SF4">
    <property type="entry name" value="DNA-BIDING PHAGE PROTEIN"/>
    <property type="match status" value="1"/>
</dbReference>
<proteinExistence type="predicted"/>
<dbReference type="InterPro" id="IPR010982">
    <property type="entry name" value="Lambda_DNA-bd_dom_sf"/>
</dbReference>
<evidence type="ECO:0000313" key="4">
    <source>
        <dbReference type="EMBL" id="WYJ89874.1"/>
    </source>
</evidence>
<reference evidence="4" key="2">
    <citation type="submission" date="2017-05" db="EMBL/GenBank/DDBJ databases">
        <authorList>
            <consortium name="The Broad Institute Genomics Platform"/>
            <consortium name="The Broad Institute Genomic Center for Infectious Diseases"/>
            <person name="Earl A."/>
            <person name="Manson A."/>
            <person name="Schwartman J."/>
            <person name="Gilmore M."/>
            <person name="Abouelleil A."/>
            <person name="Cao P."/>
            <person name="Chapman S."/>
            <person name="Cusick C."/>
            <person name="Shea T."/>
            <person name="Young S."/>
            <person name="Neafsey D."/>
            <person name="Nusbaum C."/>
            <person name="Birren B."/>
        </authorList>
    </citation>
    <scope>NUCLEOTIDE SEQUENCE</scope>
    <source>
        <strain evidence="4">9E7_DIV0242</strain>
    </source>
</reference>
<reference evidence="3" key="1">
    <citation type="submission" date="2017-05" db="EMBL/GenBank/DDBJ databases">
        <title>The Genome Sequence of Enterococcus sp. 9E7_DIV0242.</title>
        <authorList>
            <consortium name="The Broad Institute Genomics Platform"/>
            <consortium name="The Broad Institute Genomic Center for Infectious Diseases"/>
            <person name="Earl A."/>
            <person name="Manson A."/>
            <person name="Schwartman J."/>
            <person name="Gilmore M."/>
            <person name="Abouelleil A."/>
            <person name="Cao P."/>
            <person name="Chapman S."/>
            <person name="Cusick C."/>
            <person name="Shea T."/>
            <person name="Young S."/>
            <person name="Neafsey D."/>
            <person name="Nusbaum C."/>
            <person name="Birren B."/>
        </authorList>
    </citation>
    <scope>NUCLEOTIDE SEQUENCE [LARGE SCALE GENOMIC DNA]</scope>
    <source>
        <strain evidence="3">9E7_DIV0242</strain>
    </source>
</reference>
<organism evidence="3">
    <name type="scientific">Candidatus Enterococcus clewellii</name>
    <dbReference type="NCBI Taxonomy" id="1834193"/>
    <lineage>
        <taxon>Bacteria</taxon>
        <taxon>Bacillati</taxon>
        <taxon>Bacillota</taxon>
        <taxon>Bacilli</taxon>
        <taxon>Lactobacillales</taxon>
        <taxon>Enterococcaceae</taxon>
        <taxon>Enterococcus</taxon>
    </lineage>
</organism>
<dbReference type="AlphaFoldDB" id="A0A242K5S4"/>
<dbReference type="SUPFAM" id="SSF47413">
    <property type="entry name" value="lambda repressor-like DNA-binding domains"/>
    <property type="match status" value="1"/>
</dbReference>
<sequence>MKEFDNMGNRIKQLRIEHGITVKDLAEELGISQSMLSNYENGNSAPRKQEIWQGLARKFGVDIGYIMGVSDIKNIDSPDAIFNSANDYDLNKFIFKENLDKLTGKDIDSTILENPELVEWVQAVIFAYEYLSDTKHGIADLNTVIKNSIDGVLTATKYFSYNENLSETKEKDRLLKFYEAKENVCNGLDKLFKNGENPIYVDRTYVSNHEPEKES</sequence>
<protein>
    <recommendedName>
        <fullName evidence="2">HTH cro/C1-type domain-containing protein</fullName>
    </recommendedName>
</protein>
<dbReference type="RefSeq" id="WP_086350202.1">
    <property type="nucleotide sequence ID" value="NZ_CP147247.1"/>
</dbReference>
<name>A0A242K5S4_9ENTE</name>
<dbReference type="Pfam" id="PF01381">
    <property type="entry name" value="HTH_3"/>
    <property type="match status" value="1"/>
</dbReference>
<evidence type="ECO:0000313" key="3">
    <source>
        <dbReference type="EMBL" id="OTP13734.1"/>
    </source>
</evidence>
<reference evidence="4" key="3">
    <citation type="submission" date="2024-03" db="EMBL/GenBank/DDBJ databases">
        <title>The Genome Sequence of Enterococcus sp. DIV0242b.</title>
        <authorList>
            <consortium name="The Broad Institute Genomics Platform"/>
            <consortium name="The Broad Institute Microbial Omics Core"/>
            <consortium name="The Broad Institute Genomic Center for Infectious Diseases"/>
            <person name="Earl A."/>
            <person name="Manson A."/>
            <person name="Gilmore M."/>
            <person name="Schwartman J."/>
            <person name="Shea T."/>
            <person name="Abouelleil A."/>
            <person name="Cao P."/>
            <person name="Chapman S."/>
            <person name="Cusick C."/>
            <person name="Young S."/>
            <person name="Neafsey D."/>
            <person name="Nusbaum C."/>
            <person name="Birren B."/>
        </authorList>
    </citation>
    <scope>NUCLEOTIDE SEQUENCE</scope>
    <source>
        <strain evidence="4">9E7_DIV0242</strain>
    </source>
</reference>
<evidence type="ECO:0000313" key="5">
    <source>
        <dbReference type="Proteomes" id="UP000195141"/>
    </source>
</evidence>
<dbReference type="EMBL" id="CP147247">
    <property type="protein sequence ID" value="WYJ89874.1"/>
    <property type="molecule type" value="Genomic_DNA"/>
</dbReference>
<feature type="domain" description="HTH cro/C1-type" evidence="2">
    <location>
        <begin position="11"/>
        <end position="66"/>
    </location>
</feature>
<dbReference type="OrthoDB" id="9816277at2"/>
<accession>A0A242K5S4</accession>
<dbReference type="EMBL" id="NGMM01000005">
    <property type="protein sequence ID" value="OTP13734.1"/>
    <property type="molecule type" value="Genomic_DNA"/>
</dbReference>
<evidence type="ECO:0000259" key="2">
    <source>
        <dbReference type="PROSITE" id="PS50943"/>
    </source>
</evidence>
<dbReference type="Gene3D" id="1.10.260.40">
    <property type="entry name" value="lambda repressor-like DNA-binding domains"/>
    <property type="match status" value="1"/>
</dbReference>
<dbReference type="PROSITE" id="PS50943">
    <property type="entry name" value="HTH_CROC1"/>
    <property type="match status" value="1"/>
</dbReference>
<keyword evidence="1" id="KW-0238">DNA-binding</keyword>
<dbReference type="InterPro" id="IPR001387">
    <property type="entry name" value="Cro/C1-type_HTH"/>
</dbReference>
<keyword evidence="5" id="KW-1185">Reference proteome</keyword>
<evidence type="ECO:0000256" key="1">
    <source>
        <dbReference type="ARBA" id="ARBA00023125"/>
    </source>
</evidence>
<dbReference type="Proteomes" id="UP000195141">
    <property type="component" value="Chromosome"/>
</dbReference>
<gene>
    <name evidence="4" type="ORF">A5888_001600</name>
    <name evidence="3" type="ORF">A5888_003214</name>
</gene>
<dbReference type="GO" id="GO:0003677">
    <property type="term" value="F:DNA binding"/>
    <property type="evidence" value="ECO:0007669"/>
    <property type="project" value="UniProtKB-KW"/>
</dbReference>
<dbReference type="CDD" id="cd00093">
    <property type="entry name" value="HTH_XRE"/>
    <property type="match status" value="1"/>
</dbReference>
<dbReference type="PANTHER" id="PTHR46558">
    <property type="entry name" value="TRACRIPTIONAL REGULATORY PROTEIN-RELATED-RELATED"/>
    <property type="match status" value="1"/>
</dbReference>
<dbReference type="SMART" id="SM00530">
    <property type="entry name" value="HTH_XRE"/>
    <property type="match status" value="1"/>
</dbReference>